<dbReference type="PANTHER" id="PTHR13215">
    <property type="entry name" value="RNA POLYMERASE II TRANSCRIPTIONAL COACTIVATOR"/>
    <property type="match status" value="1"/>
</dbReference>
<dbReference type="AlphaFoldDB" id="A0AAW0E0T5"/>
<dbReference type="Proteomes" id="UP001362999">
    <property type="component" value="Unassembled WGS sequence"/>
</dbReference>
<evidence type="ECO:0000256" key="4">
    <source>
        <dbReference type="ARBA" id="ARBA00023125"/>
    </source>
</evidence>
<dbReference type="GO" id="GO:0060261">
    <property type="term" value="P:positive regulation of transcription initiation by RNA polymerase II"/>
    <property type="evidence" value="ECO:0007669"/>
    <property type="project" value="InterPro"/>
</dbReference>
<keyword evidence="4" id="KW-0238">DNA-binding</keyword>
<evidence type="ECO:0000313" key="9">
    <source>
        <dbReference type="EMBL" id="KAK7057166.1"/>
    </source>
</evidence>
<reference evidence="9 10" key="1">
    <citation type="journal article" date="2024" name="J Genomics">
        <title>Draft genome sequencing and assembly of Favolaschia claudopus CIRM-BRFM 2984 isolated from oak limbs.</title>
        <authorList>
            <person name="Navarro D."/>
            <person name="Drula E."/>
            <person name="Chaduli D."/>
            <person name="Cazenave R."/>
            <person name="Ahrendt S."/>
            <person name="Wang J."/>
            <person name="Lipzen A."/>
            <person name="Daum C."/>
            <person name="Barry K."/>
            <person name="Grigoriev I.V."/>
            <person name="Favel A."/>
            <person name="Rosso M.N."/>
            <person name="Martin F."/>
        </authorList>
    </citation>
    <scope>NUCLEOTIDE SEQUENCE [LARGE SCALE GENOMIC DNA]</scope>
    <source>
        <strain evidence="9 10">CIRM-BRFM 2984</strain>
    </source>
</reference>
<evidence type="ECO:0000256" key="7">
    <source>
        <dbReference type="SAM" id="MobiDB-lite"/>
    </source>
</evidence>
<dbReference type="InterPro" id="IPR003173">
    <property type="entry name" value="PC4_C"/>
</dbReference>
<dbReference type="Pfam" id="PF02229">
    <property type="entry name" value="PC4"/>
    <property type="match status" value="1"/>
</dbReference>
<keyword evidence="10" id="KW-1185">Reference proteome</keyword>
<protein>
    <submittedName>
        <fullName evidence="9">PC4-domain-containing protein</fullName>
    </submittedName>
</protein>
<dbReference type="InterPro" id="IPR045125">
    <property type="entry name" value="Sub1/Tcp4-like"/>
</dbReference>
<feature type="domain" description="Transcriptional coactivator p15 (PC4) C-terminal" evidence="8">
    <location>
        <begin position="84"/>
        <end position="136"/>
    </location>
</feature>
<gene>
    <name evidence="9" type="ORF">R3P38DRAFT_3168673</name>
</gene>
<dbReference type="GO" id="GO:0005634">
    <property type="term" value="C:nucleus"/>
    <property type="evidence" value="ECO:0007669"/>
    <property type="project" value="UniProtKB-SubCell"/>
</dbReference>
<comment type="subcellular location">
    <subcellularLocation>
        <location evidence="1">Nucleus</location>
    </subcellularLocation>
</comment>
<keyword evidence="5" id="KW-0804">Transcription</keyword>
<evidence type="ECO:0000256" key="1">
    <source>
        <dbReference type="ARBA" id="ARBA00004123"/>
    </source>
</evidence>
<evidence type="ECO:0000259" key="8">
    <source>
        <dbReference type="Pfam" id="PF02229"/>
    </source>
</evidence>
<name>A0AAW0E0T5_9AGAR</name>
<dbReference type="EMBL" id="JAWWNJ010000004">
    <property type="protein sequence ID" value="KAK7057166.1"/>
    <property type="molecule type" value="Genomic_DNA"/>
</dbReference>
<comment type="similarity">
    <text evidence="2">Belongs to the transcriptional coactivator PC4 family.</text>
</comment>
<dbReference type="SUPFAM" id="SSF54447">
    <property type="entry name" value="ssDNA-binding transcriptional regulator domain"/>
    <property type="match status" value="1"/>
</dbReference>
<evidence type="ECO:0000256" key="2">
    <source>
        <dbReference type="ARBA" id="ARBA00009001"/>
    </source>
</evidence>
<feature type="compositionally biased region" description="Basic residues" evidence="7">
    <location>
        <begin position="16"/>
        <end position="25"/>
    </location>
</feature>
<organism evidence="9 10">
    <name type="scientific">Favolaschia claudopus</name>
    <dbReference type="NCBI Taxonomy" id="2862362"/>
    <lineage>
        <taxon>Eukaryota</taxon>
        <taxon>Fungi</taxon>
        <taxon>Dikarya</taxon>
        <taxon>Basidiomycota</taxon>
        <taxon>Agaricomycotina</taxon>
        <taxon>Agaricomycetes</taxon>
        <taxon>Agaricomycetidae</taxon>
        <taxon>Agaricales</taxon>
        <taxon>Marasmiineae</taxon>
        <taxon>Mycenaceae</taxon>
        <taxon>Favolaschia</taxon>
    </lineage>
</organism>
<evidence type="ECO:0000313" key="10">
    <source>
        <dbReference type="Proteomes" id="UP001362999"/>
    </source>
</evidence>
<dbReference type="GO" id="GO:0003713">
    <property type="term" value="F:transcription coactivator activity"/>
    <property type="evidence" value="ECO:0007669"/>
    <property type="project" value="InterPro"/>
</dbReference>
<comment type="caution">
    <text evidence="9">The sequence shown here is derived from an EMBL/GenBank/DDBJ whole genome shotgun (WGS) entry which is preliminary data.</text>
</comment>
<evidence type="ECO:0000256" key="6">
    <source>
        <dbReference type="ARBA" id="ARBA00023242"/>
    </source>
</evidence>
<accession>A0AAW0E0T5</accession>
<dbReference type="Gene3D" id="2.30.31.10">
    <property type="entry name" value="Transcriptional Coactivator Pc4, Chain A"/>
    <property type="match status" value="1"/>
</dbReference>
<feature type="region of interest" description="Disordered" evidence="7">
    <location>
        <begin position="1"/>
        <end position="83"/>
    </location>
</feature>
<evidence type="ECO:0000256" key="5">
    <source>
        <dbReference type="ARBA" id="ARBA00023163"/>
    </source>
</evidence>
<sequence>MPVKRKTADDGDQVSKKPRSKSSKKTRVESEDESAEERVEDSGSEAESPPTAAKKSAKSKKASADSGTKTKAKTKTEDSDETVFDLGKNKRVTVKNFKGNTLIDIREFYVDKTSGDVKPGKKGVSLTPEQWQELKQFTKEIDTAVADIEK</sequence>
<dbReference type="InterPro" id="IPR009044">
    <property type="entry name" value="ssDNA-bd_transcriptional_reg"/>
</dbReference>
<proteinExistence type="inferred from homology"/>
<keyword evidence="6" id="KW-0539">Nucleus</keyword>
<evidence type="ECO:0000256" key="3">
    <source>
        <dbReference type="ARBA" id="ARBA00023015"/>
    </source>
</evidence>
<feature type="compositionally biased region" description="Basic and acidic residues" evidence="7">
    <location>
        <begin position="1"/>
        <end position="15"/>
    </location>
</feature>
<dbReference type="GO" id="GO:0003677">
    <property type="term" value="F:DNA binding"/>
    <property type="evidence" value="ECO:0007669"/>
    <property type="project" value="UniProtKB-KW"/>
</dbReference>
<keyword evidence="3" id="KW-0805">Transcription regulation</keyword>